<dbReference type="WBParaSite" id="GPUH_0002495601-mRNA-1">
    <property type="protein sequence ID" value="GPUH_0002495601-mRNA-1"/>
    <property type="gene ID" value="GPUH_0002495601"/>
</dbReference>
<name>A0A183EVD5_9BILA</name>
<dbReference type="InterPro" id="IPR046769">
    <property type="entry name" value="DOCKER_Lobe_A"/>
</dbReference>
<evidence type="ECO:0000256" key="2">
    <source>
        <dbReference type="PROSITE-ProRule" id="PRU00984"/>
    </source>
</evidence>
<dbReference type="AlphaFoldDB" id="A0A183EVD5"/>
<keyword evidence="3" id="KW-0472">Membrane</keyword>
<dbReference type="Gene3D" id="1.25.40.410">
    <property type="match status" value="1"/>
</dbReference>
<dbReference type="Pfam" id="PF06920">
    <property type="entry name" value="DHR-2_Lobe_A"/>
    <property type="match status" value="1"/>
</dbReference>
<evidence type="ECO:0000256" key="3">
    <source>
        <dbReference type="SAM" id="Phobius"/>
    </source>
</evidence>
<dbReference type="GO" id="GO:0005085">
    <property type="term" value="F:guanyl-nucleotide exchange factor activity"/>
    <property type="evidence" value="ECO:0007669"/>
    <property type="project" value="UniProtKB-KW"/>
</dbReference>
<keyword evidence="1" id="KW-0344">Guanine-nucleotide releasing factor</keyword>
<feature type="domain" description="DOCKER" evidence="4">
    <location>
        <begin position="1"/>
        <end position="175"/>
    </location>
</feature>
<dbReference type="GO" id="GO:0007264">
    <property type="term" value="P:small GTPase-mediated signal transduction"/>
    <property type="evidence" value="ECO:0007669"/>
    <property type="project" value="InterPro"/>
</dbReference>
<dbReference type="PANTHER" id="PTHR23317:SF26">
    <property type="entry name" value="ZIZIMIN, ISOFORM K"/>
    <property type="match status" value="1"/>
</dbReference>
<comment type="similarity">
    <text evidence="2">Belongs to the DOCK family.</text>
</comment>
<accession>A0A183EVD5</accession>
<organism evidence="5">
    <name type="scientific">Gongylonema pulchrum</name>
    <dbReference type="NCBI Taxonomy" id="637853"/>
    <lineage>
        <taxon>Eukaryota</taxon>
        <taxon>Metazoa</taxon>
        <taxon>Ecdysozoa</taxon>
        <taxon>Nematoda</taxon>
        <taxon>Chromadorea</taxon>
        <taxon>Rhabditida</taxon>
        <taxon>Spirurina</taxon>
        <taxon>Spiruromorpha</taxon>
        <taxon>Spiruroidea</taxon>
        <taxon>Gongylonematidae</taxon>
        <taxon>Gongylonema</taxon>
    </lineage>
</organism>
<dbReference type="PROSITE" id="PS51651">
    <property type="entry name" value="DOCKER"/>
    <property type="match status" value="1"/>
</dbReference>
<dbReference type="InterPro" id="IPR026791">
    <property type="entry name" value="DOCK"/>
</dbReference>
<sequence length="175" mass="19921">LVQTLVLAERYEAVGPICRLAIPVYEEQKNYRALVNIYAELQQAFNLADQMKTSGKRQLGTYFKVLFYGPTHFKELHGTEWVYREVGHTSLAEACERMTEACRSAVGHDRIQMITERQVGHTSLAEACERMTEACRSAVGHDRIQMITERQVPYFSKFALSLPLLPAIVPIFLVV</sequence>
<evidence type="ECO:0000313" key="5">
    <source>
        <dbReference type="WBParaSite" id="GPUH_0002495601-mRNA-1"/>
    </source>
</evidence>
<reference evidence="5" key="1">
    <citation type="submission" date="2016-06" db="UniProtKB">
        <authorList>
            <consortium name="WormBaseParasite"/>
        </authorList>
    </citation>
    <scope>IDENTIFICATION</scope>
</reference>
<dbReference type="InterPro" id="IPR043161">
    <property type="entry name" value="DOCK_C_lobe_A"/>
</dbReference>
<proteinExistence type="inferred from homology"/>
<evidence type="ECO:0000256" key="1">
    <source>
        <dbReference type="ARBA" id="ARBA00022658"/>
    </source>
</evidence>
<evidence type="ECO:0000259" key="4">
    <source>
        <dbReference type="PROSITE" id="PS51651"/>
    </source>
</evidence>
<feature type="transmembrane region" description="Helical" evidence="3">
    <location>
        <begin position="154"/>
        <end position="174"/>
    </location>
</feature>
<protein>
    <submittedName>
        <fullName evidence="5">DOCKER domain-containing protein</fullName>
    </submittedName>
</protein>
<dbReference type="InterPro" id="IPR027357">
    <property type="entry name" value="DOCKER_dom"/>
</dbReference>
<dbReference type="PANTHER" id="PTHR23317">
    <property type="entry name" value="DEDICATOR OF CYTOKINESIS DOCK"/>
    <property type="match status" value="1"/>
</dbReference>
<keyword evidence="3" id="KW-1133">Transmembrane helix</keyword>
<keyword evidence="3" id="KW-0812">Transmembrane</keyword>